<protein>
    <submittedName>
        <fullName evidence="1">YIP1 family protein</fullName>
    </submittedName>
</protein>
<evidence type="ECO:0000313" key="1">
    <source>
        <dbReference type="EMBL" id="QUC68697.1"/>
    </source>
</evidence>
<organism evidence="1 2">
    <name type="scientific">Aristaeella hokkaidonensis</name>
    <dbReference type="NCBI Taxonomy" id="3046382"/>
    <lineage>
        <taxon>Bacteria</taxon>
        <taxon>Bacillati</taxon>
        <taxon>Bacillota</taxon>
        <taxon>Clostridia</taxon>
        <taxon>Eubacteriales</taxon>
        <taxon>Aristaeellaceae</taxon>
        <taxon>Aristaeella</taxon>
    </lineage>
</organism>
<name>A0AC61MZG3_9FIRM</name>
<dbReference type="EMBL" id="CP068393">
    <property type="protein sequence ID" value="QUC68697.1"/>
    <property type="molecule type" value="Genomic_DNA"/>
</dbReference>
<reference evidence="1" key="1">
    <citation type="submission" date="2021-01" db="EMBL/GenBank/DDBJ databases">
        <title>Complete genome sequence of Clostridiales bacterium R-7.</title>
        <authorList>
            <person name="Mahoney-Kurpe S.C."/>
            <person name="Palevich N."/>
            <person name="Koike S."/>
            <person name="Moon C.D."/>
            <person name="Attwood G.T."/>
        </authorList>
    </citation>
    <scope>NUCLEOTIDE SEQUENCE</scope>
    <source>
        <strain evidence="1">R-7</strain>
    </source>
</reference>
<evidence type="ECO:0000313" key="2">
    <source>
        <dbReference type="Proteomes" id="UP000682782"/>
    </source>
</evidence>
<sequence>MKAKWQHFFHTVSHPADGYYWIRHQEKGSLWIAFLMVILYGVAFSMNRISSSFIVNDIEPRTVNLPAELAGVILLYFILCVGNWSVTCLMEGEGRFRDILIAVGYALFPMLVTTAAATVVSHLVAENEEAFYTLLLGLGTAYTVVMLLIGIMQVHNYTFGKTLVTLFLTVISMLIIIFLGLLVINFITQVYSFFRGIYMELVFRV</sequence>
<dbReference type="Proteomes" id="UP000682782">
    <property type="component" value="Chromosome"/>
</dbReference>
<gene>
    <name evidence="1" type="ORF">JYE49_13755</name>
</gene>
<keyword evidence="2" id="KW-1185">Reference proteome</keyword>
<proteinExistence type="predicted"/>
<accession>A0AC61MZG3</accession>